<reference evidence="2" key="1">
    <citation type="journal article" date="2021" name="PeerJ">
        <title>Extensive microbial diversity within the chicken gut microbiome revealed by metagenomics and culture.</title>
        <authorList>
            <person name="Gilroy R."/>
            <person name="Ravi A."/>
            <person name="Getino M."/>
            <person name="Pursley I."/>
            <person name="Horton D.L."/>
            <person name="Alikhan N.F."/>
            <person name="Baker D."/>
            <person name="Gharbi K."/>
            <person name="Hall N."/>
            <person name="Watson M."/>
            <person name="Adriaenssens E.M."/>
            <person name="Foster-Nyarko E."/>
            <person name="Jarju S."/>
            <person name="Secka A."/>
            <person name="Antonio M."/>
            <person name="Oren A."/>
            <person name="Chaudhuri R.R."/>
            <person name="La Ragione R."/>
            <person name="Hildebrand F."/>
            <person name="Pallen M.J."/>
        </authorList>
    </citation>
    <scope>NUCLEOTIDE SEQUENCE</scope>
    <source>
        <strain evidence="2">1277</strain>
    </source>
</reference>
<protein>
    <recommendedName>
        <fullName evidence="4">DUF2479 domain-containing protein</fullName>
    </recommendedName>
</protein>
<feature type="coiled-coil region" evidence="1">
    <location>
        <begin position="339"/>
        <end position="395"/>
    </location>
</feature>
<evidence type="ECO:0000313" key="3">
    <source>
        <dbReference type="Proteomes" id="UP000776700"/>
    </source>
</evidence>
<proteinExistence type="predicted"/>
<name>A0A921N3V4_9FIRM</name>
<reference evidence="2" key="2">
    <citation type="submission" date="2021-09" db="EMBL/GenBank/DDBJ databases">
        <authorList>
            <person name="Gilroy R."/>
        </authorList>
    </citation>
    <scope>NUCLEOTIDE SEQUENCE</scope>
    <source>
        <strain evidence="2">1277</strain>
    </source>
</reference>
<evidence type="ECO:0000256" key="1">
    <source>
        <dbReference type="SAM" id="Coils"/>
    </source>
</evidence>
<sequence>MANELIKNYSLDIDFLDYSKNRNVSNNIVYSDADINSTFINATLYLQGEIINLTDCVVTVGVKDLDDKSVVNTCEIISATEGKIKIPFTTSLLPKVGFSKFDISITKEDKKIVSPSFAFRVLESVTDDDYYESSPTYDILITLLSQVQGALDDINATAEIVEELNITISENEEKRKDNELQRIENENQRIIDEGIRKSQEEIRQTRFTEKIQEINILKDKVNTDLAEKISEVDNVLSEKSNIFDEKVATVNSKMLEVDNKLIEVDITVSDKLTQLETDIANTINTKFDEGMQDISTKVDTKLNEATTNKFKEVDNTLLQKLNENTSKIDQKVLETDTVIQNVNDKITEVNQAKDSMRETVDSKISEFDVAKNDMQDSISNSLEDFEQRFSQLENENPTGEIVAARTSIDGTVKNNLSQRFLYDFDKKVDKIEGKGLSTNDFTDEEKDKLFNLENYIHPDTHNASDIILDNVDVDSCFESNNVNDALKEINNYIKGLENTVKELESQIGVHWHLINN</sequence>
<dbReference type="AlphaFoldDB" id="A0A921N3V4"/>
<dbReference type="EMBL" id="DYUB01000335">
    <property type="protein sequence ID" value="HJG97579.1"/>
    <property type="molecule type" value="Genomic_DNA"/>
</dbReference>
<accession>A0A921N3V4</accession>
<comment type="caution">
    <text evidence="2">The sequence shown here is derived from an EMBL/GenBank/DDBJ whole genome shotgun (WGS) entry which is preliminary data.</text>
</comment>
<evidence type="ECO:0008006" key="4">
    <source>
        <dbReference type="Google" id="ProtNLM"/>
    </source>
</evidence>
<feature type="coiled-coil region" evidence="1">
    <location>
        <begin position="161"/>
        <end position="193"/>
    </location>
</feature>
<organism evidence="2 3">
    <name type="scientific">Romboutsia timonensis</name>
    <dbReference type="NCBI Taxonomy" id="1776391"/>
    <lineage>
        <taxon>Bacteria</taxon>
        <taxon>Bacillati</taxon>
        <taxon>Bacillota</taxon>
        <taxon>Clostridia</taxon>
        <taxon>Peptostreptococcales</taxon>
        <taxon>Peptostreptococcaceae</taxon>
        <taxon>Romboutsia</taxon>
    </lineage>
</organism>
<dbReference type="Gene3D" id="2.60.40.3350">
    <property type="match status" value="1"/>
</dbReference>
<gene>
    <name evidence="2" type="ORF">K8V90_10795</name>
</gene>
<evidence type="ECO:0000313" key="2">
    <source>
        <dbReference type="EMBL" id="HJG97579.1"/>
    </source>
</evidence>
<keyword evidence="1" id="KW-0175">Coiled coil</keyword>
<dbReference type="Proteomes" id="UP000776700">
    <property type="component" value="Unassembled WGS sequence"/>
</dbReference>